<dbReference type="EMBL" id="FQ859183">
    <property type="protein sequence ID" value="CCB69328.1"/>
    <property type="molecule type" value="Genomic_DNA"/>
</dbReference>
<accession>G2Z0D7</accession>
<evidence type="ECO:0000313" key="1">
    <source>
        <dbReference type="EMBL" id="CCB69328.1"/>
    </source>
</evidence>
<dbReference type="KEGG" id="fbr:FBFL15_1244"/>
<dbReference type="HOGENOM" id="CLU_3310140_0_0_10"/>
<organism evidence="1 2">
    <name type="scientific">Flavobacterium branchiophilum (strain FL-15)</name>
    <dbReference type="NCBI Taxonomy" id="1034807"/>
    <lineage>
        <taxon>Bacteria</taxon>
        <taxon>Pseudomonadati</taxon>
        <taxon>Bacteroidota</taxon>
        <taxon>Flavobacteriia</taxon>
        <taxon>Flavobacteriales</taxon>
        <taxon>Flavobacteriaceae</taxon>
        <taxon>Flavobacterium</taxon>
    </lineage>
</organism>
<gene>
    <name evidence="1" type="ordered locus">FBFL15_1244</name>
</gene>
<evidence type="ECO:0000313" key="2">
    <source>
        <dbReference type="Proteomes" id="UP000009186"/>
    </source>
</evidence>
<sequence>MKLQLYGTDYMHTPYGVIEKFFVSISRGFGASFFMKICK</sequence>
<dbReference type="Proteomes" id="UP000009186">
    <property type="component" value="Chromosome"/>
</dbReference>
<keyword evidence="2" id="KW-1185">Reference proteome</keyword>
<proteinExistence type="predicted"/>
<dbReference type="STRING" id="1034807.FBFL15_1244"/>
<dbReference type="AlphaFoldDB" id="G2Z0D7"/>
<reference evidence="1 2" key="1">
    <citation type="journal article" date="2011" name="Appl. Environ. Microbiol.">
        <title>Complete genome sequence of the fish pathogen Flavobacterium branchiophilum.</title>
        <authorList>
            <consortium name="1:IP"/>
            <consortium name="Microbial Evolutionary Genomics,F-75015 Paris"/>
            <consortium name="France 2:CNRS"/>
            <consortium name="URA2171"/>
            <consortium name="F-75015 Paris,France 3:Unite de Virologie et Immunologie Mol."/>
            <consortium name="INRA,78352 Jouy en Josas Cedex"/>
            <consortium name="France. 4:Unite de Mathemathique"/>
            <consortium name="Informatique et Genome,INRA"/>
            <consortium name="78352 Jouy en Josas Cedex"/>
            <consortium name="France. 5:CEA/Genoscope"/>
            <consortium name="Evry"/>
            <consortium name="France"/>
            <person name="Touchon M."/>
            <person name="Barbier P."/>
            <person name="Bernardet J.F."/>
            <person name="Loux V."/>
            <person name="Vacherie B."/>
            <person name="Barbe V."/>
            <person name="Rocha E.P."/>
            <person name="Duchaud E."/>
        </authorList>
    </citation>
    <scope>NUCLEOTIDE SEQUENCE [LARGE SCALE GENOMIC DNA]</scope>
    <source>
        <strain evidence="1 2">FL-15</strain>
    </source>
</reference>
<protein>
    <submittedName>
        <fullName evidence="1">Uncharacterized protein</fullName>
    </submittedName>
</protein>
<name>G2Z0D7_FLABF</name>